<dbReference type="EMBL" id="CP136892">
    <property type="protein sequence ID" value="WOK99948.1"/>
    <property type="molecule type" value="Genomic_DNA"/>
</dbReference>
<protein>
    <submittedName>
        <fullName evidence="1">Uncharacterized protein</fullName>
    </submittedName>
</protein>
<sequence>MENARHMDCDEDYDAPMGEMERTEMSKASDEWLFDHVSVVGVGRLRRLLWLAAGDGRGCGAWAIGACRCAARALRV</sequence>
<evidence type="ECO:0000313" key="1">
    <source>
        <dbReference type="EMBL" id="WOK99948.1"/>
    </source>
</evidence>
<dbReference type="Proteomes" id="UP001327560">
    <property type="component" value="Chromosome 3"/>
</dbReference>
<dbReference type="AlphaFoldDB" id="A0AAQ3K101"/>
<proteinExistence type="predicted"/>
<reference evidence="1 2" key="1">
    <citation type="submission" date="2023-10" db="EMBL/GenBank/DDBJ databases">
        <title>Chromosome-scale genome assembly provides insights into flower coloration mechanisms of Canna indica.</title>
        <authorList>
            <person name="Li C."/>
        </authorList>
    </citation>
    <scope>NUCLEOTIDE SEQUENCE [LARGE SCALE GENOMIC DNA]</scope>
    <source>
        <tissue evidence="1">Flower</tissue>
    </source>
</reference>
<accession>A0AAQ3K101</accession>
<keyword evidence="2" id="KW-1185">Reference proteome</keyword>
<organism evidence="1 2">
    <name type="scientific">Canna indica</name>
    <name type="common">Indian-shot</name>
    <dbReference type="NCBI Taxonomy" id="4628"/>
    <lineage>
        <taxon>Eukaryota</taxon>
        <taxon>Viridiplantae</taxon>
        <taxon>Streptophyta</taxon>
        <taxon>Embryophyta</taxon>
        <taxon>Tracheophyta</taxon>
        <taxon>Spermatophyta</taxon>
        <taxon>Magnoliopsida</taxon>
        <taxon>Liliopsida</taxon>
        <taxon>Zingiberales</taxon>
        <taxon>Cannaceae</taxon>
        <taxon>Canna</taxon>
    </lineage>
</organism>
<evidence type="ECO:0000313" key="2">
    <source>
        <dbReference type="Proteomes" id="UP001327560"/>
    </source>
</evidence>
<gene>
    <name evidence="1" type="ORF">Cni_G08660</name>
</gene>
<name>A0AAQ3K101_9LILI</name>